<dbReference type="Proteomes" id="UP000265520">
    <property type="component" value="Unassembled WGS sequence"/>
</dbReference>
<evidence type="ECO:0000313" key="2">
    <source>
        <dbReference type="Proteomes" id="UP000265520"/>
    </source>
</evidence>
<proteinExistence type="predicted"/>
<organism evidence="1 2">
    <name type="scientific">Trifolium medium</name>
    <dbReference type="NCBI Taxonomy" id="97028"/>
    <lineage>
        <taxon>Eukaryota</taxon>
        <taxon>Viridiplantae</taxon>
        <taxon>Streptophyta</taxon>
        <taxon>Embryophyta</taxon>
        <taxon>Tracheophyta</taxon>
        <taxon>Spermatophyta</taxon>
        <taxon>Magnoliopsida</taxon>
        <taxon>eudicotyledons</taxon>
        <taxon>Gunneridae</taxon>
        <taxon>Pentapetalae</taxon>
        <taxon>rosids</taxon>
        <taxon>fabids</taxon>
        <taxon>Fabales</taxon>
        <taxon>Fabaceae</taxon>
        <taxon>Papilionoideae</taxon>
        <taxon>50 kb inversion clade</taxon>
        <taxon>NPAAA clade</taxon>
        <taxon>Hologalegina</taxon>
        <taxon>IRL clade</taxon>
        <taxon>Trifolieae</taxon>
        <taxon>Trifolium</taxon>
    </lineage>
</organism>
<protein>
    <submittedName>
        <fullName evidence="1">Uncharacterized protein</fullName>
    </submittedName>
</protein>
<accession>A0A392STW5</accession>
<keyword evidence="2" id="KW-1185">Reference proteome</keyword>
<sequence length="66" mass="6604">MVLIGTRGLSALLEDDKGAAKVGSVIRGVGAIVVYDPSSSEVSAWSCSSKVSSGIGCVDALFSSVL</sequence>
<evidence type="ECO:0000313" key="1">
    <source>
        <dbReference type="EMBL" id="MCI51475.1"/>
    </source>
</evidence>
<comment type="caution">
    <text evidence="1">The sequence shown here is derived from an EMBL/GenBank/DDBJ whole genome shotgun (WGS) entry which is preliminary data.</text>
</comment>
<feature type="non-terminal residue" evidence="1">
    <location>
        <position position="66"/>
    </location>
</feature>
<dbReference type="EMBL" id="LXQA010432383">
    <property type="protein sequence ID" value="MCI51475.1"/>
    <property type="molecule type" value="Genomic_DNA"/>
</dbReference>
<reference evidence="1 2" key="1">
    <citation type="journal article" date="2018" name="Front. Plant Sci.">
        <title>Red Clover (Trifolium pratense) and Zigzag Clover (T. medium) - A Picture of Genomic Similarities and Differences.</title>
        <authorList>
            <person name="Dluhosova J."/>
            <person name="Istvanek J."/>
            <person name="Nedelnik J."/>
            <person name="Repkova J."/>
        </authorList>
    </citation>
    <scope>NUCLEOTIDE SEQUENCE [LARGE SCALE GENOMIC DNA]</scope>
    <source>
        <strain evidence="2">cv. 10/8</strain>
        <tissue evidence="1">Leaf</tissue>
    </source>
</reference>
<dbReference type="AlphaFoldDB" id="A0A392STW5"/>
<name>A0A392STW5_9FABA</name>